<dbReference type="AlphaFoldDB" id="A0A9D4G468"/>
<keyword evidence="3" id="KW-1185">Reference proteome</keyword>
<dbReference type="EMBL" id="JAIWYP010000006">
    <property type="protein sequence ID" value="KAH3810031.1"/>
    <property type="molecule type" value="Genomic_DNA"/>
</dbReference>
<sequence>MNSTSNPNQILEDLSNDRSLDDDPLYSCIEDRKPGAEEGACGFTAHGKEQSPSDPLYTDVENVIVHYATVKKDPSPNNKKYKYNPVYALTASPPDNDDLHATTSNQLTSVDNLTNMQESKENIHYGYKSESEDDPLYSIVNKKQTMHLIRTHVIPGYLTVRKKYINAETTTFAVDCDSNTVDPLYSVVEKKKIRGIVTDDWNQAVPPAPACSSSVDPPYSKVNKKNKKGNNTSDESGSIKNTSPDDNPYSSVKK</sequence>
<accession>A0A9D4G468</accession>
<evidence type="ECO:0000256" key="1">
    <source>
        <dbReference type="SAM" id="MobiDB-lite"/>
    </source>
</evidence>
<name>A0A9D4G468_DREPO</name>
<evidence type="ECO:0000313" key="3">
    <source>
        <dbReference type="Proteomes" id="UP000828390"/>
    </source>
</evidence>
<feature type="region of interest" description="Disordered" evidence="1">
    <location>
        <begin position="1"/>
        <end position="32"/>
    </location>
</feature>
<reference evidence="2" key="2">
    <citation type="submission" date="2020-11" db="EMBL/GenBank/DDBJ databases">
        <authorList>
            <person name="McCartney M.A."/>
            <person name="Auch B."/>
            <person name="Kono T."/>
            <person name="Mallez S."/>
            <person name="Becker A."/>
            <person name="Gohl D.M."/>
            <person name="Silverstein K.A.T."/>
            <person name="Koren S."/>
            <person name="Bechman K.B."/>
            <person name="Herman A."/>
            <person name="Abrahante J.E."/>
            <person name="Garbe J."/>
        </authorList>
    </citation>
    <scope>NUCLEOTIDE SEQUENCE</scope>
    <source>
        <strain evidence="2">Duluth1</strain>
        <tissue evidence="2">Whole animal</tissue>
    </source>
</reference>
<reference evidence="2" key="1">
    <citation type="journal article" date="2019" name="bioRxiv">
        <title>The Genome of the Zebra Mussel, Dreissena polymorpha: A Resource for Invasive Species Research.</title>
        <authorList>
            <person name="McCartney M.A."/>
            <person name="Auch B."/>
            <person name="Kono T."/>
            <person name="Mallez S."/>
            <person name="Zhang Y."/>
            <person name="Obille A."/>
            <person name="Becker A."/>
            <person name="Abrahante J.E."/>
            <person name="Garbe J."/>
            <person name="Badalamenti J.P."/>
            <person name="Herman A."/>
            <person name="Mangelson H."/>
            <person name="Liachko I."/>
            <person name="Sullivan S."/>
            <person name="Sone E.D."/>
            <person name="Koren S."/>
            <person name="Silverstein K.A.T."/>
            <person name="Beckman K.B."/>
            <person name="Gohl D.M."/>
        </authorList>
    </citation>
    <scope>NUCLEOTIDE SEQUENCE</scope>
    <source>
        <strain evidence="2">Duluth1</strain>
        <tissue evidence="2">Whole animal</tissue>
    </source>
</reference>
<protein>
    <submittedName>
        <fullName evidence="2">Uncharacterized protein</fullName>
    </submittedName>
</protein>
<feature type="region of interest" description="Disordered" evidence="1">
    <location>
        <begin position="204"/>
        <end position="254"/>
    </location>
</feature>
<comment type="caution">
    <text evidence="2">The sequence shown here is derived from an EMBL/GenBank/DDBJ whole genome shotgun (WGS) entry which is preliminary data.</text>
</comment>
<dbReference type="Proteomes" id="UP000828390">
    <property type="component" value="Unassembled WGS sequence"/>
</dbReference>
<proteinExistence type="predicted"/>
<feature type="compositionally biased region" description="Polar residues" evidence="1">
    <location>
        <begin position="232"/>
        <end position="254"/>
    </location>
</feature>
<gene>
    <name evidence="2" type="ORF">DPMN_138413</name>
</gene>
<evidence type="ECO:0000313" key="2">
    <source>
        <dbReference type="EMBL" id="KAH3810031.1"/>
    </source>
</evidence>
<organism evidence="2 3">
    <name type="scientific">Dreissena polymorpha</name>
    <name type="common">Zebra mussel</name>
    <name type="synonym">Mytilus polymorpha</name>
    <dbReference type="NCBI Taxonomy" id="45954"/>
    <lineage>
        <taxon>Eukaryota</taxon>
        <taxon>Metazoa</taxon>
        <taxon>Spiralia</taxon>
        <taxon>Lophotrochozoa</taxon>
        <taxon>Mollusca</taxon>
        <taxon>Bivalvia</taxon>
        <taxon>Autobranchia</taxon>
        <taxon>Heteroconchia</taxon>
        <taxon>Euheterodonta</taxon>
        <taxon>Imparidentia</taxon>
        <taxon>Neoheterodontei</taxon>
        <taxon>Myida</taxon>
        <taxon>Dreissenoidea</taxon>
        <taxon>Dreissenidae</taxon>
        <taxon>Dreissena</taxon>
    </lineage>
</organism>